<comment type="caution">
    <text evidence="1">The sequence shown here is derived from an EMBL/GenBank/DDBJ whole genome shotgun (WGS) entry which is preliminary data.</text>
</comment>
<proteinExistence type="predicted"/>
<evidence type="ECO:0008006" key="3">
    <source>
        <dbReference type="Google" id="ProtNLM"/>
    </source>
</evidence>
<reference evidence="1 2" key="1">
    <citation type="submission" date="2021-03" db="EMBL/GenBank/DDBJ databases">
        <title>Actinoplanes flavus sp. nov., a novel actinomycete isolated from Coconut Palm rhizosphere soil.</title>
        <authorList>
            <person name="Luo X."/>
        </authorList>
    </citation>
    <scope>NUCLEOTIDE SEQUENCE [LARGE SCALE GENOMIC DNA]</scope>
    <source>
        <strain evidence="1 2">NEAU-H7</strain>
    </source>
</reference>
<dbReference type="EMBL" id="JAGFNS010000023">
    <property type="protein sequence ID" value="MBO3741698.1"/>
    <property type="molecule type" value="Genomic_DNA"/>
</dbReference>
<organism evidence="1 2">
    <name type="scientific">Actinoplanes flavus</name>
    <dbReference type="NCBI Taxonomy" id="2820290"/>
    <lineage>
        <taxon>Bacteria</taxon>
        <taxon>Bacillati</taxon>
        <taxon>Actinomycetota</taxon>
        <taxon>Actinomycetes</taxon>
        <taxon>Micromonosporales</taxon>
        <taxon>Micromonosporaceae</taxon>
        <taxon>Actinoplanes</taxon>
    </lineage>
</organism>
<accession>A0ABS3USZ8</accession>
<protein>
    <recommendedName>
        <fullName evidence="3">DUF2442 domain-containing protein</fullName>
    </recommendedName>
</protein>
<sequence length="120" mass="13303">MLVRCVKIIDAYGDGVDAYPGMTVGKSYPVLEISFWSDACYVRVVDDNGSDTIWSPDMFETADGTIPRCWEAALDADLSLRLAPKAWLRKGYWTDNFSQEPAALAEYEEGRAAVLAELAE</sequence>
<keyword evidence="2" id="KW-1185">Reference proteome</keyword>
<evidence type="ECO:0000313" key="1">
    <source>
        <dbReference type="EMBL" id="MBO3741698.1"/>
    </source>
</evidence>
<gene>
    <name evidence="1" type="ORF">J5X75_29735</name>
</gene>
<evidence type="ECO:0000313" key="2">
    <source>
        <dbReference type="Proteomes" id="UP000679690"/>
    </source>
</evidence>
<dbReference type="RefSeq" id="WP_208470845.1">
    <property type="nucleotide sequence ID" value="NZ_JAGFNS010000023.1"/>
</dbReference>
<name>A0ABS3USZ8_9ACTN</name>
<dbReference type="Proteomes" id="UP000679690">
    <property type="component" value="Unassembled WGS sequence"/>
</dbReference>